<evidence type="ECO:0000256" key="1">
    <source>
        <dbReference type="SAM" id="Phobius"/>
    </source>
</evidence>
<feature type="transmembrane region" description="Helical" evidence="1">
    <location>
        <begin position="6"/>
        <end position="28"/>
    </location>
</feature>
<dbReference type="InterPro" id="IPR036259">
    <property type="entry name" value="MFS_trans_sf"/>
</dbReference>
<name>A0A7S4EVH5_CHRCT</name>
<evidence type="ECO:0000313" key="2">
    <source>
        <dbReference type="EMBL" id="CAE0755784.1"/>
    </source>
</evidence>
<gene>
    <name evidence="2" type="ORF">PCAR00345_LOCUS8372</name>
</gene>
<keyword evidence="1" id="KW-0472">Membrane</keyword>
<feature type="transmembrane region" description="Helical" evidence="1">
    <location>
        <begin position="59"/>
        <end position="79"/>
    </location>
</feature>
<keyword evidence="1" id="KW-0812">Transmembrane</keyword>
<proteinExistence type="predicted"/>
<feature type="transmembrane region" description="Helical" evidence="1">
    <location>
        <begin position="100"/>
        <end position="119"/>
    </location>
</feature>
<dbReference type="Pfam" id="PF07690">
    <property type="entry name" value="MFS_1"/>
    <property type="match status" value="1"/>
</dbReference>
<organism evidence="2">
    <name type="scientific">Chrysotila carterae</name>
    <name type="common">Marine alga</name>
    <name type="synonym">Syracosphaera carterae</name>
    <dbReference type="NCBI Taxonomy" id="13221"/>
    <lineage>
        <taxon>Eukaryota</taxon>
        <taxon>Haptista</taxon>
        <taxon>Haptophyta</taxon>
        <taxon>Prymnesiophyceae</taxon>
        <taxon>Isochrysidales</taxon>
        <taxon>Isochrysidaceae</taxon>
        <taxon>Chrysotila</taxon>
    </lineage>
</organism>
<dbReference type="EMBL" id="HBIZ01013764">
    <property type="protein sequence ID" value="CAE0755784.1"/>
    <property type="molecule type" value="Transcribed_RNA"/>
</dbReference>
<dbReference type="InterPro" id="IPR011701">
    <property type="entry name" value="MFS"/>
</dbReference>
<reference evidence="2" key="1">
    <citation type="submission" date="2021-01" db="EMBL/GenBank/DDBJ databases">
        <authorList>
            <person name="Corre E."/>
            <person name="Pelletier E."/>
            <person name="Niang G."/>
            <person name="Scheremetjew M."/>
            <person name="Finn R."/>
            <person name="Kale V."/>
            <person name="Holt S."/>
            <person name="Cochrane G."/>
            <person name="Meng A."/>
            <person name="Brown T."/>
            <person name="Cohen L."/>
        </authorList>
    </citation>
    <scope>NUCLEOTIDE SEQUENCE</scope>
    <source>
        <strain evidence="2">CCMP645</strain>
    </source>
</reference>
<dbReference type="AlphaFoldDB" id="A0A7S4EVH5"/>
<accession>A0A7S4EVH5</accession>
<protein>
    <recommendedName>
        <fullName evidence="3">Major facilitator superfamily (MFS) profile domain-containing protein</fullName>
    </recommendedName>
</protein>
<sequence>MPPQIGGLFAFQSAVSVAGAAPSAWLADKVGPGRVLAPAMCTSASAIAIFPFAETVPQAVAVLLLWSIGGTLLGSAPTAHASNIVGMQNRAQALALMRTAGDVGLLSGASVVGAAATLIGSEAAMQTTASFLLCSAASYVLLRR</sequence>
<evidence type="ECO:0008006" key="3">
    <source>
        <dbReference type="Google" id="ProtNLM"/>
    </source>
</evidence>
<dbReference type="Gene3D" id="1.20.1250.20">
    <property type="entry name" value="MFS general substrate transporter like domains"/>
    <property type="match status" value="1"/>
</dbReference>
<dbReference type="SUPFAM" id="SSF103473">
    <property type="entry name" value="MFS general substrate transporter"/>
    <property type="match status" value="1"/>
</dbReference>
<dbReference type="GO" id="GO:0022857">
    <property type="term" value="F:transmembrane transporter activity"/>
    <property type="evidence" value="ECO:0007669"/>
    <property type="project" value="InterPro"/>
</dbReference>
<keyword evidence="1" id="KW-1133">Transmembrane helix</keyword>